<gene>
    <name evidence="1" type="ORF">OED52_02855</name>
</gene>
<keyword evidence="2" id="KW-1185">Reference proteome</keyword>
<accession>A0ACD4DHM1</accession>
<proteinExistence type="predicted"/>
<sequence>MGLTDVVTKAARNAWSLFVADGIAPPHRTPSVVVGDGPHRTLRRFGPEDAGPPVLLVTPLAASPTCFDLMPEQSLVRHLLDAGRSVFLVEYGEMTSEDRDLGLEFWIDEVLPESIERTSELCGNREVDVVAWSIGGTLAMLTAAAHPDLPIRSLTAFGSPLDYSRIPVMAPARLVGRFVAEPTLGLLEHLFGGVPAPIVRTAYRLTAIEREINRPLFVATHIADTETLARMERVDRFQDEIYGYAGRVFRQLATRVTIDNELATGRLHLDDRVVDLADVTVPVLAFGGTEDVLAPVAAVEPVTRLLSGARVRFVRVPGTHLGMLTGSTARDTSWVELTDFLADPDADAPATADGTGSDQSVEPETATTDA</sequence>
<evidence type="ECO:0000313" key="2">
    <source>
        <dbReference type="Proteomes" id="UP001156484"/>
    </source>
</evidence>
<reference evidence="1" key="1">
    <citation type="submission" date="2022-10" db="EMBL/GenBank/DDBJ databases">
        <title>Rhodococcus ferula Z13 complete genome.</title>
        <authorList>
            <person name="Long X."/>
            <person name="Zang M."/>
        </authorList>
    </citation>
    <scope>NUCLEOTIDE SEQUENCE</scope>
    <source>
        <strain evidence="1">Z13</strain>
    </source>
</reference>
<name>A0ACD4DHM1_9NOCA</name>
<protein>
    <submittedName>
        <fullName evidence="1">Alpha/beta hydrolase</fullName>
    </submittedName>
</protein>
<organism evidence="1 2">
    <name type="scientific">Rhodococcus sacchari</name>
    <dbReference type="NCBI Taxonomy" id="2962047"/>
    <lineage>
        <taxon>Bacteria</taxon>
        <taxon>Bacillati</taxon>
        <taxon>Actinomycetota</taxon>
        <taxon>Actinomycetes</taxon>
        <taxon>Mycobacteriales</taxon>
        <taxon>Nocardiaceae</taxon>
        <taxon>Rhodococcus</taxon>
    </lineage>
</organism>
<dbReference type="EMBL" id="CP107551">
    <property type="protein sequence ID" value="UYP19523.1"/>
    <property type="molecule type" value="Genomic_DNA"/>
</dbReference>
<dbReference type="Proteomes" id="UP001156484">
    <property type="component" value="Chromosome"/>
</dbReference>
<evidence type="ECO:0000313" key="1">
    <source>
        <dbReference type="EMBL" id="UYP19523.1"/>
    </source>
</evidence>
<keyword evidence="1" id="KW-0378">Hydrolase</keyword>